<evidence type="ECO:0000256" key="3">
    <source>
        <dbReference type="ARBA" id="ARBA00022448"/>
    </source>
</evidence>
<evidence type="ECO:0000256" key="2">
    <source>
        <dbReference type="ARBA" id="ARBA00007783"/>
    </source>
</evidence>
<name>A0A0A8HWP9_CAMLA</name>
<gene>
    <name evidence="10" type="primary">kpsM</name>
    <name evidence="10" type="ORF">UPTC3659_0311</name>
</gene>
<evidence type="ECO:0000256" key="1">
    <source>
        <dbReference type="ARBA" id="ARBA00004429"/>
    </source>
</evidence>
<feature type="transmembrane region" description="Helical" evidence="8">
    <location>
        <begin position="58"/>
        <end position="82"/>
    </location>
</feature>
<dbReference type="RefSeq" id="WP_039625354.1">
    <property type="nucleotide sequence ID" value="NZ_CP007775.1"/>
</dbReference>
<dbReference type="GO" id="GO:0015920">
    <property type="term" value="P:lipopolysaccharide transport"/>
    <property type="evidence" value="ECO:0007669"/>
    <property type="project" value="TreeGrafter"/>
</dbReference>
<dbReference type="KEGG" id="cln:UPTC3659_0311"/>
<keyword evidence="4" id="KW-1003">Cell membrane</keyword>
<dbReference type="OrthoDB" id="9814458at2"/>
<feature type="domain" description="ABC-2 type transporter transmembrane" evidence="9">
    <location>
        <begin position="5"/>
        <end position="218"/>
    </location>
</feature>
<feature type="transmembrane region" description="Helical" evidence="8">
    <location>
        <begin position="141"/>
        <end position="166"/>
    </location>
</feature>
<keyword evidence="3" id="KW-0813">Transport</keyword>
<dbReference type="PANTHER" id="PTHR30413:SF8">
    <property type="entry name" value="TRANSPORT PERMEASE PROTEIN"/>
    <property type="match status" value="1"/>
</dbReference>
<evidence type="ECO:0000313" key="10">
    <source>
        <dbReference type="EMBL" id="AJD01195.1"/>
    </source>
</evidence>
<feature type="transmembrane region" description="Helical" evidence="8">
    <location>
        <begin position="172"/>
        <end position="193"/>
    </location>
</feature>
<dbReference type="InterPro" id="IPR000412">
    <property type="entry name" value="ABC_2_transport"/>
</dbReference>
<comment type="similarity">
    <text evidence="2">Belongs to the ABC-2 integral membrane protein family.</text>
</comment>
<dbReference type="PANTHER" id="PTHR30413">
    <property type="entry name" value="INNER MEMBRANE TRANSPORT PERMEASE"/>
    <property type="match status" value="1"/>
</dbReference>
<keyword evidence="6 8" id="KW-1133">Transmembrane helix</keyword>
<organism evidence="10 11">
    <name type="scientific">Campylobacter lari NCTC 11845</name>
    <dbReference type="NCBI Taxonomy" id="1388749"/>
    <lineage>
        <taxon>Bacteria</taxon>
        <taxon>Pseudomonadati</taxon>
        <taxon>Campylobacterota</taxon>
        <taxon>Epsilonproteobacteria</taxon>
        <taxon>Campylobacterales</taxon>
        <taxon>Campylobacteraceae</taxon>
        <taxon>Campylobacter</taxon>
    </lineage>
</organism>
<feature type="transmembrane region" description="Helical" evidence="8">
    <location>
        <begin position="22"/>
        <end position="46"/>
    </location>
</feature>
<proteinExistence type="inferred from homology"/>
<dbReference type="HOGENOM" id="CLU_060703_5_1_7"/>
<evidence type="ECO:0000256" key="6">
    <source>
        <dbReference type="ARBA" id="ARBA00022989"/>
    </source>
</evidence>
<feature type="transmembrane region" description="Helical" evidence="8">
    <location>
        <begin position="229"/>
        <end position="249"/>
    </location>
</feature>
<dbReference type="InterPro" id="IPR013525">
    <property type="entry name" value="ABC2_TM"/>
</dbReference>
<dbReference type="GO" id="GO:0140359">
    <property type="term" value="F:ABC-type transporter activity"/>
    <property type="evidence" value="ECO:0007669"/>
    <property type="project" value="InterPro"/>
</dbReference>
<evidence type="ECO:0000313" key="11">
    <source>
        <dbReference type="Proteomes" id="UP000031130"/>
    </source>
</evidence>
<dbReference type="GO" id="GO:0043190">
    <property type="term" value="C:ATP-binding cassette (ABC) transporter complex"/>
    <property type="evidence" value="ECO:0007669"/>
    <property type="project" value="InterPro"/>
</dbReference>
<feature type="transmembrane region" description="Helical" evidence="8">
    <location>
        <begin position="102"/>
        <end position="129"/>
    </location>
</feature>
<dbReference type="Proteomes" id="UP000031130">
    <property type="component" value="Chromosome"/>
</dbReference>
<evidence type="ECO:0000256" key="7">
    <source>
        <dbReference type="ARBA" id="ARBA00023136"/>
    </source>
</evidence>
<dbReference type="PRINTS" id="PR00164">
    <property type="entry name" value="ABC2TRNSPORT"/>
</dbReference>
<evidence type="ECO:0000256" key="5">
    <source>
        <dbReference type="ARBA" id="ARBA00022692"/>
    </source>
</evidence>
<accession>A0A0A8HWP9</accession>
<sequence length="258" mass="30333">MLNVIHALFFRELKTRFGINKYLGYFWVIGEPMMVVLVITSIVAAIREFHHQIMPEGISIFLFLAVGIIPFFMFRSIITQLLNGIGANLALYAYKPVRPIHVFIARTILEFCIYFTIFICVMFLAGWFLHMQVIPKHFLEVMFSLFLLVVFGFAMGMCFAIAGHFAEPLKTALNYLNIVLYWTALVVFPVWIVPKPILDILYYNPLLHIMELLKYNFFQNYPLLDDYNYYYPIICLSVILFLGLFFYYFTREKLIAVR</sequence>
<dbReference type="AlphaFoldDB" id="A0A0A8HWP9"/>
<keyword evidence="5 8" id="KW-0812">Transmembrane</keyword>
<reference evidence="10 11" key="1">
    <citation type="journal article" date="2014" name="Genome Biol. Evol.">
        <title>Comparative Genomics of the Campylobacter lari Group.</title>
        <authorList>
            <person name="Miller W.G."/>
            <person name="Yee E."/>
            <person name="Chapman M.H."/>
            <person name="Smith T.P."/>
            <person name="Bono J.L."/>
            <person name="Huynh S."/>
            <person name="Parker C.T."/>
            <person name="Vandamme P."/>
            <person name="Luong K."/>
            <person name="Korlach J."/>
        </authorList>
    </citation>
    <scope>NUCLEOTIDE SEQUENCE [LARGE SCALE GENOMIC DNA]</scope>
    <source>
        <strain evidence="11">RM3659</strain>
    </source>
</reference>
<evidence type="ECO:0000256" key="4">
    <source>
        <dbReference type="ARBA" id="ARBA00022475"/>
    </source>
</evidence>
<comment type="subcellular location">
    <subcellularLocation>
        <location evidence="1">Cell inner membrane</location>
        <topology evidence="1">Multi-pass membrane protein</topology>
    </subcellularLocation>
</comment>
<protein>
    <submittedName>
        <fullName evidence="10">Capsular polysaccharide export system, inner membrane protein</fullName>
    </submittedName>
</protein>
<dbReference type="Pfam" id="PF01061">
    <property type="entry name" value="ABC2_membrane"/>
    <property type="match status" value="1"/>
</dbReference>
<evidence type="ECO:0000256" key="8">
    <source>
        <dbReference type="SAM" id="Phobius"/>
    </source>
</evidence>
<evidence type="ECO:0000259" key="9">
    <source>
        <dbReference type="Pfam" id="PF01061"/>
    </source>
</evidence>
<keyword evidence="7 8" id="KW-0472">Membrane</keyword>
<dbReference type="EMBL" id="CP007775">
    <property type="protein sequence ID" value="AJD01195.1"/>
    <property type="molecule type" value="Genomic_DNA"/>
</dbReference>